<proteinExistence type="predicted"/>
<sequence length="225" mass="25873">MDDILTQIDAFLTEQGMAPSTFGKMAVNDEHYVAHLRNGRENFSRTRAKVLAFMDAFRQRKLNEKSEAEQMLEGRIPARSLRFTLPRPYLLLNPYLRLHWSARRKYMRSLVWDIKMATVTPPDHAQPFDYARVTIHRYSPGTADKDGVEGGAKPVIDCLTTPIPMRMKKGATAVKMRNPYGLGFIRDDSPRHCFQIALGFRSSQQTARTEILIEEMVYPDRDEPP</sequence>
<evidence type="ECO:0000313" key="2">
    <source>
        <dbReference type="Proteomes" id="UP000319478"/>
    </source>
</evidence>
<name>A0ABQ0SIP5_NOVHA</name>
<comment type="caution">
    <text evidence="1">The sequence shown here is derived from an EMBL/GenBank/DDBJ whole genome shotgun (WGS) entry which is preliminary data.</text>
</comment>
<reference evidence="1 2" key="1">
    <citation type="submission" date="2019-06" db="EMBL/GenBank/DDBJ databases">
        <title>Whole genome shotgun sequence of Komagataeibacter hansenii NBRC 14820.</title>
        <authorList>
            <person name="Hosoyama A."/>
            <person name="Uohara A."/>
            <person name="Ohji S."/>
            <person name="Ichikawa N."/>
        </authorList>
    </citation>
    <scope>NUCLEOTIDE SEQUENCE [LARGE SCALE GENOMIC DNA]</scope>
    <source>
        <strain evidence="1 2">NBRC 14820</strain>
    </source>
</reference>
<keyword evidence="2" id="KW-1185">Reference proteome</keyword>
<dbReference type="Proteomes" id="UP000319478">
    <property type="component" value="Unassembled WGS sequence"/>
</dbReference>
<accession>A0ABQ0SIP5</accession>
<dbReference type="EMBL" id="BJNN01000108">
    <property type="protein sequence ID" value="GEC64187.1"/>
    <property type="molecule type" value="Genomic_DNA"/>
</dbReference>
<organism evidence="1 2">
    <name type="scientific">Novacetimonas hansenii</name>
    <name type="common">Komagataeibacter hansenii</name>
    <dbReference type="NCBI Taxonomy" id="436"/>
    <lineage>
        <taxon>Bacteria</taxon>
        <taxon>Pseudomonadati</taxon>
        <taxon>Pseudomonadota</taxon>
        <taxon>Alphaproteobacteria</taxon>
        <taxon>Acetobacterales</taxon>
        <taxon>Acetobacteraceae</taxon>
        <taxon>Novacetimonas</taxon>
    </lineage>
</organism>
<gene>
    <name evidence="1" type="ORF">GHA01_20360</name>
</gene>
<evidence type="ECO:0000313" key="1">
    <source>
        <dbReference type="EMBL" id="GEC64187.1"/>
    </source>
</evidence>
<protein>
    <submittedName>
        <fullName evidence="1">Uncharacterized protein</fullName>
    </submittedName>
</protein>
<dbReference type="RefSeq" id="WP_052955176.1">
    <property type="nucleotide sequence ID" value="NZ_BJNN01000108.1"/>
</dbReference>